<evidence type="ECO:0000313" key="7">
    <source>
        <dbReference type="Proteomes" id="UP000642107"/>
    </source>
</evidence>
<dbReference type="Proteomes" id="UP000642107">
    <property type="component" value="Unassembled WGS sequence"/>
</dbReference>
<comment type="similarity">
    <text evidence="1">Belongs to the glycosyl hydrolase 3 family.</text>
</comment>
<dbReference type="Pfam" id="PF14310">
    <property type="entry name" value="Fn3-like"/>
    <property type="match status" value="1"/>
</dbReference>
<dbReference type="InterPro" id="IPR036962">
    <property type="entry name" value="Glyco_hydro_3_N_sf"/>
</dbReference>
<dbReference type="EMBL" id="JACZDF010000001">
    <property type="protein sequence ID" value="MBD9698483.1"/>
    <property type="molecule type" value="Genomic_DNA"/>
</dbReference>
<feature type="region of interest" description="Disordered" evidence="4">
    <location>
        <begin position="1"/>
        <end position="32"/>
    </location>
</feature>
<dbReference type="InterPro" id="IPR017853">
    <property type="entry name" value="GH"/>
</dbReference>
<proteinExistence type="inferred from homology"/>
<dbReference type="SUPFAM" id="SSF51445">
    <property type="entry name" value="(Trans)glycosidases"/>
    <property type="match status" value="1"/>
</dbReference>
<dbReference type="InterPro" id="IPR036881">
    <property type="entry name" value="Glyco_hydro_3_C_sf"/>
</dbReference>
<accession>A0ABR9DMZ4</accession>
<sequence length="1003" mass="106716">MKSKRFDPSCQRPTSRGPDVTETPHRTAPHPDATQRRAVEMLRTLTPEQRLSLLHQHVPPLGPLGLDAFHTGTEALHGVAWLGDATVFPQPVGLAATWDDDLVRRVGEATGREVRAKHAADPTVSLNVWAPVVNPLRHPAWGRNEEGYSEDPHVTADVATAYCRGLRGNGATWRTVPTLKHLLGYGNETDRAVTSSHLPLRALHEWELPAYRRPLAEGVAGAVMPSYNLVNGRPAHVARGLLDEMRSWASGTVTVVSDAAAPGNLVTGERFYPDHVASHAACLRAGVDSFTDNDTDTAPTLARLRAALDAGILTPDDVDRAAARVLELRLRAGEGSEDTTWDESADTLGTTAHLALARDVTARGVVLLRNDAAGGTAPLPLPADARRIAVVGPLADRVLHDWYSGTPLSAVGLATALTERFADADVVVADGADRIALRATSSGRYLAVQDDRTLVADHATASPATHLDVTDWGDGLLSLRSCTSELLLSGAGWIITADAERIGGWTVQESFRRHVAPDGTWALQHVASGRWLRVQHGSGLLVADATTPDDAERFVVRTVVAGHAAVAEAARGADAVLVVVGNDPHLAGRETEDRPHLSLPEHAVEIWRAARDEHPGAVLTIVSSYPYVLGPAVDDAAAVVWSAHGGSEHGRGLADVLTGDVGASGRLTQQWPRDAAQAGPLLEHDVRTARATYRWTDVEPAFAFGHGLTYGQVRYIDMALTVPGALGVEAPAPWGSRDHGLVTPVTVAVTVANDGTRNADELVQVYGLSPDLPVPAPRRLLLAAQRVTLAPGERRTVTLTVDPARLAVWDTALESACPDGADPDLHVGAFRLQPGRYTIAAGPSAADLPLRDTLEVRGEVPAPRRPTIVLAHAFSEHARMVTSERTRDEGWATEVAPGARDGELRHDRLDLAGTTGFRLTVAGPGSSRPTSLWARPTGTSAPWVHLGDVPCPAGTRPEPRYGWTTAAVDLSDDARAVLSAGPVDVLTRVPSGVRLANLTPLHP</sequence>
<keyword evidence="3 6" id="KW-0378">Hydrolase</keyword>
<dbReference type="PANTHER" id="PTHR42721">
    <property type="entry name" value="SUGAR HYDROLASE-RELATED"/>
    <property type="match status" value="1"/>
</dbReference>
<dbReference type="Gene3D" id="2.60.40.10">
    <property type="entry name" value="Immunoglobulins"/>
    <property type="match status" value="1"/>
</dbReference>
<reference evidence="6 7" key="1">
    <citation type="submission" date="2020-09" db="EMBL/GenBank/DDBJ databases">
        <title>Flavimobilis rhizosphaerae sp. nov., isolated from rhizosphere soil of Spartina alterniflora.</title>
        <authorList>
            <person name="Hanqin C."/>
        </authorList>
    </citation>
    <scope>NUCLEOTIDE SEQUENCE [LARGE SCALE GENOMIC DNA]</scope>
    <source>
        <strain evidence="6 7">GY 10621</strain>
    </source>
</reference>
<dbReference type="SUPFAM" id="SSF50405">
    <property type="entry name" value="Actin-crosslinking proteins"/>
    <property type="match status" value="1"/>
</dbReference>
<dbReference type="SUPFAM" id="SSF52279">
    <property type="entry name" value="Beta-D-glucan exohydrolase, C-terminal domain"/>
    <property type="match status" value="1"/>
</dbReference>
<keyword evidence="2" id="KW-0732">Signal</keyword>
<dbReference type="PRINTS" id="PR00133">
    <property type="entry name" value="GLHYDRLASE3"/>
</dbReference>
<feature type="domain" description="Fibronectin type III-like" evidence="5">
    <location>
        <begin position="761"/>
        <end position="845"/>
    </location>
</feature>
<dbReference type="InterPro" id="IPR026891">
    <property type="entry name" value="Fn3-like"/>
</dbReference>
<dbReference type="Gene3D" id="3.20.20.300">
    <property type="entry name" value="Glycoside hydrolase, family 3, N-terminal domain"/>
    <property type="match status" value="1"/>
</dbReference>
<dbReference type="CDD" id="cd23343">
    <property type="entry name" value="beta-trefoil_FSCN_BglX-like"/>
    <property type="match status" value="1"/>
</dbReference>
<dbReference type="InterPro" id="IPR008999">
    <property type="entry name" value="Actin-crosslinking"/>
</dbReference>
<name>A0ABR9DMZ4_9MICO</name>
<dbReference type="SMART" id="SM01217">
    <property type="entry name" value="Fn3_like"/>
    <property type="match status" value="1"/>
</dbReference>
<evidence type="ECO:0000313" key="6">
    <source>
        <dbReference type="EMBL" id="MBD9698483.1"/>
    </source>
</evidence>
<dbReference type="Pfam" id="PF01915">
    <property type="entry name" value="Glyco_hydro_3_C"/>
    <property type="match status" value="1"/>
</dbReference>
<dbReference type="GO" id="GO:0016787">
    <property type="term" value="F:hydrolase activity"/>
    <property type="evidence" value="ECO:0007669"/>
    <property type="project" value="UniProtKB-KW"/>
</dbReference>
<evidence type="ECO:0000256" key="1">
    <source>
        <dbReference type="ARBA" id="ARBA00005336"/>
    </source>
</evidence>
<dbReference type="InterPro" id="IPR044993">
    <property type="entry name" value="BXL"/>
</dbReference>
<evidence type="ECO:0000256" key="4">
    <source>
        <dbReference type="SAM" id="MobiDB-lite"/>
    </source>
</evidence>
<evidence type="ECO:0000256" key="2">
    <source>
        <dbReference type="ARBA" id="ARBA00022729"/>
    </source>
</evidence>
<dbReference type="InterPro" id="IPR002772">
    <property type="entry name" value="Glyco_hydro_3_C"/>
</dbReference>
<dbReference type="Gene3D" id="3.40.50.1700">
    <property type="entry name" value="Glycoside hydrolase family 3 C-terminal domain"/>
    <property type="match status" value="1"/>
</dbReference>
<dbReference type="InterPro" id="IPR013783">
    <property type="entry name" value="Ig-like_fold"/>
</dbReference>
<dbReference type="InterPro" id="IPR001764">
    <property type="entry name" value="Glyco_hydro_3_N"/>
</dbReference>
<organism evidence="6 7">
    <name type="scientific">Flavimobilis rhizosphaerae</name>
    <dbReference type="NCBI Taxonomy" id="2775421"/>
    <lineage>
        <taxon>Bacteria</taxon>
        <taxon>Bacillati</taxon>
        <taxon>Actinomycetota</taxon>
        <taxon>Actinomycetes</taxon>
        <taxon>Micrococcales</taxon>
        <taxon>Jonesiaceae</taxon>
        <taxon>Flavimobilis</taxon>
    </lineage>
</organism>
<gene>
    <name evidence="6" type="ORF">IGS67_03100</name>
</gene>
<dbReference type="Pfam" id="PF00933">
    <property type="entry name" value="Glyco_hydro_3"/>
    <property type="match status" value="1"/>
</dbReference>
<dbReference type="Gene3D" id="2.60.120.380">
    <property type="match status" value="1"/>
</dbReference>
<evidence type="ECO:0000256" key="3">
    <source>
        <dbReference type="ARBA" id="ARBA00022801"/>
    </source>
</evidence>
<dbReference type="PANTHER" id="PTHR42721:SF3">
    <property type="entry name" value="BETA-D-XYLOSIDASE 5-RELATED"/>
    <property type="match status" value="1"/>
</dbReference>
<comment type="caution">
    <text evidence="6">The sequence shown here is derived from an EMBL/GenBank/DDBJ whole genome shotgun (WGS) entry which is preliminary data.</text>
</comment>
<evidence type="ECO:0000259" key="5">
    <source>
        <dbReference type="SMART" id="SM01217"/>
    </source>
</evidence>
<keyword evidence="7" id="KW-1185">Reference proteome</keyword>
<protein>
    <submittedName>
        <fullName evidence="6">Glycoside hydrolase family 3 C-terminal domain-containing protein</fullName>
    </submittedName>
</protein>